<dbReference type="AlphaFoldDB" id="A0A9D0Z097"/>
<dbReference type="Proteomes" id="UP000886725">
    <property type="component" value="Unassembled WGS sequence"/>
</dbReference>
<reference evidence="1" key="2">
    <citation type="journal article" date="2021" name="PeerJ">
        <title>Extensive microbial diversity within the chicken gut microbiome revealed by metagenomics and culture.</title>
        <authorList>
            <person name="Gilroy R."/>
            <person name="Ravi A."/>
            <person name="Getino M."/>
            <person name="Pursley I."/>
            <person name="Horton D.L."/>
            <person name="Alikhan N.F."/>
            <person name="Baker D."/>
            <person name="Gharbi K."/>
            <person name="Hall N."/>
            <person name="Watson M."/>
            <person name="Adriaenssens E.M."/>
            <person name="Foster-Nyarko E."/>
            <person name="Jarju S."/>
            <person name="Secka A."/>
            <person name="Antonio M."/>
            <person name="Oren A."/>
            <person name="Chaudhuri R.R."/>
            <person name="La Ragione R."/>
            <person name="Hildebrand F."/>
            <person name="Pallen M.J."/>
        </authorList>
    </citation>
    <scope>NUCLEOTIDE SEQUENCE</scope>
    <source>
        <strain evidence="1">CHK165-10780</strain>
    </source>
</reference>
<gene>
    <name evidence="1" type="ORF">IAC85_05540</name>
</gene>
<organism evidence="1 2">
    <name type="scientific">Candidatus Faecenecus gallistercoris</name>
    <dbReference type="NCBI Taxonomy" id="2840793"/>
    <lineage>
        <taxon>Bacteria</taxon>
        <taxon>Bacillati</taxon>
        <taxon>Bacillota</taxon>
        <taxon>Bacillota incertae sedis</taxon>
        <taxon>Candidatus Faecenecus</taxon>
    </lineage>
</organism>
<protein>
    <submittedName>
        <fullName evidence="1">Uncharacterized protein</fullName>
    </submittedName>
</protein>
<accession>A0A9D0Z097</accession>
<evidence type="ECO:0000313" key="2">
    <source>
        <dbReference type="Proteomes" id="UP000886725"/>
    </source>
</evidence>
<proteinExistence type="predicted"/>
<dbReference type="EMBL" id="DVFU01000107">
    <property type="protein sequence ID" value="HIQ65183.1"/>
    <property type="molecule type" value="Genomic_DNA"/>
</dbReference>
<sequence length="187" mass="21425">MTKYLKVMFGENSGADSSVRYQIGEVNVASHWDPTAKSGKDFGGFNFSQESKIIRWLHRGDTLYDVIVPPDAEVIDVVDSATPHGVFRSNKIILQNPRKVTDEMALDFYYKSDIPEVAYYRALGAVALMDYQKTALQIFHDKVNESNVHTVLEEWNEMVHKKGRRQNETVLLIQDMLESLEKKAQNR</sequence>
<reference evidence="1" key="1">
    <citation type="submission" date="2020-10" db="EMBL/GenBank/DDBJ databases">
        <authorList>
            <person name="Gilroy R."/>
        </authorList>
    </citation>
    <scope>NUCLEOTIDE SEQUENCE</scope>
    <source>
        <strain evidence="1">CHK165-10780</strain>
    </source>
</reference>
<name>A0A9D0Z097_9FIRM</name>
<evidence type="ECO:0000313" key="1">
    <source>
        <dbReference type="EMBL" id="HIQ65183.1"/>
    </source>
</evidence>
<comment type="caution">
    <text evidence="1">The sequence shown here is derived from an EMBL/GenBank/DDBJ whole genome shotgun (WGS) entry which is preliminary data.</text>
</comment>